<proteinExistence type="predicted"/>
<accession>A0ACC1T343</accession>
<gene>
    <name evidence="1" type="ORF">NM688_g4278</name>
</gene>
<evidence type="ECO:0000313" key="1">
    <source>
        <dbReference type="EMBL" id="KAJ3552197.1"/>
    </source>
</evidence>
<dbReference type="EMBL" id="JANHOG010000692">
    <property type="protein sequence ID" value="KAJ3552197.1"/>
    <property type="molecule type" value="Genomic_DNA"/>
</dbReference>
<comment type="caution">
    <text evidence="1">The sequence shown here is derived from an EMBL/GenBank/DDBJ whole genome shotgun (WGS) entry which is preliminary data.</text>
</comment>
<sequence length="802" mass="88108">MYRNTRVFNIQNILRYGIRRSASSTAPHDPAKLRNMALVAHIDSGKTTLTESILLKSSFLSSAGSVDTGSTITDFLPAERERGITIQSASIPVNWRNWTFNLIDTPGHADFGMEVESASRVIDGAVVLIDSVEGVEAQTKGVWKQLDRYGVQSRIMFLNKLDRAGASFHASLLSLLSHRLHPKPMALVLPVASFTRDDYLRAEPGIQGLVDLVKWEVWKFSPDEEPSRQPLPTDMHDIESSGIFPADHPLLPHLLPARTALLDNLSMFSEELMETLLNLPSSPSAYLTVPAEKIMPHLRAATLTGDILPVLCGSAFRHVGTELVMDYVGELLPSPMDVVDKNLVTEGAKPLVARAKAGPLVMLAWKVSWDKRKGWMTFVRVYSGTLNPQSAIMNATRNQKEKVSKLLLLYANQPEEVDSLSFGSVGVILGLKYTRTGDTLVSLQHQNDDVHLRDIVPPPAVMSASVIPQTQADLEPVQNALNALARTDPSVRVEAQEGQLLVHGLGALHLEIVENRLREEWDVAFEFGKRRVSYREGLGGGLSDPIPKTWHTTIKGKAIEVTVEFNVEPVHEHSKGDPLWDGNIVLDQKGKRLGPPDSFVNSKDVMANISEGIFSALSSSPHSFLQMSRVFIQVKRYFYPLELPSTVLAGASASILRDILRKAGAGPIMEPYIRLKVTVNEEALGKVIKDITEHNGELLDLASSSVGPGEDEGTDVGPYPNEGVYVPPQELSPSAMSSSVRESTASLRRSVYAVAPLSKMLDYSNRLRALSGGHGIFEMMNAGFREVSETRKLEILKEIGRA</sequence>
<keyword evidence="2" id="KW-1185">Reference proteome</keyword>
<organism evidence="1 2">
    <name type="scientific">Phlebia brevispora</name>
    <dbReference type="NCBI Taxonomy" id="194682"/>
    <lineage>
        <taxon>Eukaryota</taxon>
        <taxon>Fungi</taxon>
        <taxon>Dikarya</taxon>
        <taxon>Basidiomycota</taxon>
        <taxon>Agaricomycotina</taxon>
        <taxon>Agaricomycetes</taxon>
        <taxon>Polyporales</taxon>
        <taxon>Meruliaceae</taxon>
        <taxon>Phlebia</taxon>
    </lineage>
</organism>
<reference evidence="1" key="1">
    <citation type="submission" date="2022-07" db="EMBL/GenBank/DDBJ databases">
        <title>Genome Sequence of Phlebia brevispora.</title>
        <authorList>
            <person name="Buettner E."/>
        </authorList>
    </citation>
    <scope>NUCLEOTIDE SEQUENCE</scope>
    <source>
        <strain evidence="1">MPL23</strain>
    </source>
</reference>
<protein>
    <submittedName>
        <fullName evidence="1">Uncharacterized protein</fullName>
    </submittedName>
</protein>
<dbReference type="Proteomes" id="UP001148662">
    <property type="component" value="Unassembled WGS sequence"/>
</dbReference>
<name>A0ACC1T343_9APHY</name>
<evidence type="ECO:0000313" key="2">
    <source>
        <dbReference type="Proteomes" id="UP001148662"/>
    </source>
</evidence>